<dbReference type="InterPro" id="IPR036983">
    <property type="entry name" value="AIM24_sf"/>
</dbReference>
<keyword evidence="2" id="KW-1185">Reference proteome</keyword>
<dbReference type="EMBL" id="JAOPGA020001460">
    <property type="protein sequence ID" value="KAL0488668.1"/>
    <property type="molecule type" value="Genomic_DNA"/>
</dbReference>
<organism evidence="1 2">
    <name type="scientific">Acrasis kona</name>
    <dbReference type="NCBI Taxonomy" id="1008807"/>
    <lineage>
        <taxon>Eukaryota</taxon>
        <taxon>Discoba</taxon>
        <taxon>Heterolobosea</taxon>
        <taxon>Tetramitia</taxon>
        <taxon>Eutetramitia</taxon>
        <taxon>Acrasidae</taxon>
        <taxon>Acrasis</taxon>
    </lineage>
</organism>
<gene>
    <name evidence="1" type="ORF">AKO1_008812</name>
</gene>
<dbReference type="PANTHER" id="PTHR38074:SF1">
    <property type="entry name" value="ALTERED INHERITANCE OF MITOCHONDRIA PROTEIN 24, MITOCHONDRIAL"/>
    <property type="match status" value="1"/>
</dbReference>
<dbReference type="InterPro" id="IPR002838">
    <property type="entry name" value="AIM24"/>
</dbReference>
<evidence type="ECO:0000313" key="1">
    <source>
        <dbReference type="EMBL" id="KAL0488668.1"/>
    </source>
</evidence>
<dbReference type="Gene3D" id="3.60.160.10">
    <property type="entry name" value="Mitochondrial biogenesis AIM24"/>
    <property type="match status" value="1"/>
</dbReference>
<reference evidence="1 2" key="1">
    <citation type="submission" date="2024-03" db="EMBL/GenBank/DDBJ databases">
        <title>The Acrasis kona genome and developmental transcriptomes reveal deep origins of eukaryotic multicellular pathways.</title>
        <authorList>
            <person name="Sheikh S."/>
            <person name="Fu C.-J."/>
            <person name="Brown M.W."/>
            <person name="Baldauf S.L."/>
        </authorList>
    </citation>
    <scope>NUCLEOTIDE SEQUENCE [LARGE SCALE GENOMIC DNA]</scope>
    <source>
        <strain evidence="1 2">ATCC MYA-3509</strain>
    </source>
</reference>
<dbReference type="AlphaFoldDB" id="A0AAW2ZH52"/>
<keyword evidence="1" id="KW-0808">Transferase</keyword>
<dbReference type="Pfam" id="PF01987">
    <property type="entry name" value="AIM24"/>
    <property type="match status" value="1"/>
</dbReference>
<evidence type="ECO:0000313" key="2">
    <source>
        <dbReference type="Proteomes" id="UP001431209"/>
    </source>
</evidence>
<dbReference type="PANTHER" id="PTHR38074">
    <property type="entry name" value="ALTERED INHERITANCE OF MITOCHONDRIA PROTEIN 24, MITOCHONDRIAL"/>
    <property type="match status" value="1"/>
</dbReference>
<accession>A0AAW2ZH52</accession>
<name>A0AAW2ZH52_9EUKA</name>
<proteinExistence type="predicted"/>
<comment type="caution">
    <text evidence="1">The sequence shown here is derived from an EMBL/GenBank/DDBJ whole genome shotgun (WGS) entry which is preliminary data.</text>
</comment>
<dbReference type="InterPro" id="IPR016031">
    <property type="entry name" value="Trp_RNA-bd_attenuator-like_dom"/>
</dbReference>
<dbReference type="GO" id="GO:0016757">
    <property type="term" value="F:glycosyltransferase activity"/>
    <property type="evidence" value="ECO:0007669"/>
    <property type="project" value="UniProtKB-KW"/>
</dbReference>
<dbReference type="SUPFAM" id="SSF51219">
    <property type="entry name" value="TRAP-like"/>
    <property type="match status" value="1"/>
</dbReference>
<keyword evidence="1" id="KW-0328">Glycosyltransferase</keyword>
<dbReference type="Proteomes" id="UP001431209">
    <property type="component" value="Unassembled WGS sequence"/>
</dbReference>
<sequence length="236" mass="25888">MAQQPPSATAIFQQFISPPPRFRFELASNKVCSILSQKDQLVWIKFGSMIAYTGQFDFSREGIFEHGVGKALKEGLTSEGMTLVKATAKADNSTVYVADDGKKVMNFYLQAGESVLVNGDDVLAFEATVKWDIKMLRSVSGLMQGGLFNVQLTGPGFISVTTESDPIVLPVNGSVTTDPQNTVMWTSSLNVSLQTNIKLKALFGRSSGEELQMNFTGQGYVLVQPVEEFRNRKPKQ</sequence>
<protein>
    <submittedName>
        <fullName evidence="1">Adenine phosphoribosyltransferase</fullName>
    </submittedName>
</protein>